<dbReference type="AlphaFoldDB" id="A0A3S1BKW8"/>
<evidence type="ECO:0000256" key="3">
    <source>
        <dbReference type="ARBA" id="ARBA00023157"/>
    </source>
</evidence>
<feature type="disulfide bond" evidence="4">
    <location>
        <begin position="39"/>
        <end position="49"/>
    </location>
</feature>
<feature type="domain" description="EGF-like" evidence="6">
    <location>
        <begin position="35"/>
        <end position="72"/>
    </location>
</feature>
<evidence type="ECO:0000313" key="8">
    <source>
        <dbReference type="Proteomes" id="UP000271974"/>
    </source>
</evidence>
<dbReference type="EMBL" id="RQTK01000256">
    <property type="protein sequence ID" value="RUS83154.1"/>
    <property type="molecule type" value="Genomic_DNA"/>
</dbReference>
<dbReference type="OrthoDB" id="6045558at2759"/>
<dbReference type="CDD" id="cd00054">
    <property type="entry name" value="EGF_CA"/>
    <property type="match status" value="1"/>
</dbReference>
<evidence type="ECO:0000256" key="1">
    <source>
        <dbReference type="ARBA" id="ARBA00022536"/>
    </source>
</evidence>
<feature type="signal peptide" evidence="5">
    <location>
        <begin position="1"/>
        <end position="29"/>
    </location>
</feature>
<keyword evidence="3 4" id="KW-1015">Disulfide bond</keyword>
<proteinExistence type="predicted"/>
<evidence type="ECO:0000313" key="7">
    <source>
        <dbReference type="EMBL" id="RUS83154.1"/>
    </source>
</evidence>
<keyword evidence="5" id="KW-0732">Signal</keyword>
<dbReference type="PROSITE" id="PS50026">
    <property type="entry name" value="EGF_3"/>
    <property type="match status" value="2"/>
</dbReference>
<protein>
    <recommendedName>
        <fullName evidence="6">EGF-like domain-containing protein</fullName>
    </recommendedName>
</protein>
<organism evidence="7 8">
    <name type="scientific">Elysia chlorotica</name>
    <name type="common">Eastern emerald elysia</name>
    <name type="synonym">Sea slug</name>
    <dbReference type="NCBI Taxonomy" id="188477"/>
    <lineage>
        <taxon>Eukaryota</taxon>
        <taxon>Metazoa</taxon>
        <taxon>Spiralia</taxon>
        <taxon>Lophotrochozoa</taxon>
        <taxon>Mollusca</taxon>
        <taxon>Gastropoda</taxon>
        <taxon>Heterobranchia</taxon>
        <taxon>Euthyneura</taxon>
        <taxon>Panpulmonata</taxon>
        <taxon>Sacoglossa</taxon>
        <taxon>Placobranchoidea</taxon>
        <taxon>Plakobranchidae</taxon>
        <taxon>Elysia</taxon>
    </lineage>
</organism>
<comment type="caution">
    <text evidence="7">The sequence shown here is derived from an EMBL/GenBank/DDBJ whole genome shotgun (WGS) entry which is preliminary data.</text>
</comment>
<dbReference type="STRING" id="188477.A0A3S1BKW8"/>
<dbReference type="Proteomes" id="UP000271974">
    <property type="component" value="Unassembled WGS sequence"/>
</dbReference>
<gene>
    <name evidence="7" type="ORF">EGW08_009101</name>
</gene>
<feature type="disulfide bond" evidence="4">
    <location>
        <begin position="43"/>
        <end position="60"/>
    </location>
</feature>
<dbReference type="PROSITE" id="PS01186">
    <property type="entry name" value="EGF_2"/>
    <property type="match status" value="2"/>
</dbReference>
<feature type="chain" id="PRO_5018596387" description="EGF-like domain-containing protein" evidence="5">
    <location>
        <begin position="30"/>
        <end position="258"/>
    </location>
</feature>
<dbReference type="Pfam" id="PF00008">
    <property type="entry name" value="EGF"/>
    <property type="match status" value="1"/>
</dbReference>
<name>A0A3S1BKW8_ELYCH</name>
<dbReference type="InterPro" id="IPR051022">
    <property type="entry name" value="Notch_Cell-Fate_Det"/>
</dbReference>
<dbReference type="InterPro" id="IPR000742">
    <property type="entry name" value="EGF"/>
</dbReference>
<evidence type="ECO:0000256" key="4">
    <source>
        <dbReference type="PROSITE-ProRule" id="PRU00076"/>
    </source>
</evidence>
<feature type="domain" description="EGF-like" evidence="6">
    <location>
        <begin position="145"/>
        <end position="184"/>
    </location>
</feature>
<sequence>MAQTSHQRSQHSEIVCFLIWLLFRPCYQAALSGMSNIVCPANCNQHGDCRLMHDRSVVACHCHRGWGGNSCELKCTKPCSNGTCFFAGSKQLCLCSPGFSGELCSRPGYDMTGLLHLAKIMTGTDLQLPLVRNPQQIVQANIDSGSSTCGENFVCQNGGVCVNGAMGGYRCECLTNEFTGNFCQHRCPRTCLNGGTCVRLRKARSSNQTGNSLSLPESQVAYGCACPEGYSGELCDRRRRAAVLGITMSTSEQPSAAK</sequence>
<feature type="disulfide bond" evidence="4">
    <location>
        <begin position="62"/>
        <end position="71"/>
    </location>
</feature>
<accession>A0A3S1BKW8</accession>
<dbReference type="SMART" id="SM00181">
    <property type="entry name" value="EGF"/>
    <property type="match status" value="4"/>
</dbReference>
<dbReference type="PANTHER" id="PTHR24049">
    <property type="entry name" value="CRUMBS FAMILY MEMBER"/>
    <property type="match status" value="1"/>
</dbReference>
<keyword evidence="1 4" id="KW-0245">EGF-like domain</keyword>
<dbReference type="SUPFAM" id="SSF57196">
    <property type="entry name" value="EGF/Laminin"/>
    <property type="match status" value="1"/>
</dbReference>
<keyword evidence="2" id="KW-0677">Repeat</keyword>
<reference evidence="7 8" key="1">
    <citation type="submission" date="2019-01" db="EMBL/GenBank/DDBJ databases">
        <title>A draft genome assembly of the solar-powered sea slug Elysia chlorotica.</title>
        <authorList>
            <person name="Cai H."/>
            <person name="Li Q."/>
            <person name="Fang X."/>
            <person name="Li J."/>
            <person name="Curtis N.E."/>
            <person name="Altenburger A."/>
            <person name="Shibata T."/>
            <person name="Feng M."/>
            <person name="Maeda T."/>
            <person name="Schwartz J.A."/>
            <person name="Shigenobu S."/>
            <person name="Lundholm N."/>
            <person name="Nishiyama T."/>
            <person name="Yang H."/>
            <person name="Hasebe M."/>
            <person name="Li S."/>
            <person name="Pierce S.K."/>
            <person name="Wang J."/>
        </authorList>
    </citation>
    <scope>NUCLEOTIDE SEQUENCE [LARGE SCALE GENOMIC DNA]</scope>
    <source>
        <strain evidence="7">EC2010</strain>
        <tissue evidence="7">Whole organism of an adult</tissue>
    </source>
</reference>
<keyword evidence="8" id="KW-1185">Reference proteome</keyword>
<comment type="caution">
    <text evidence="4">Lacks conserved residue(s) required for the propagation of feature annotation.</text>
</comment>
<dbReference type="Gene3D" id="2.10.25.10">
    <property type="entry name" value="Laminin"/>
    <property type="match status" value="4"/>
</dbReference>
<evidence type="ECO:0000259" key="6">
    <source>
        <dbReference type="PROSITE" id="PS50026"/>
    </source>
</evidence>
<evidence type="ECO:0000256" key="2">
    <source>
        <dbReference type="ARBA" id="ARBA00022737"/>
    </source>
</evidence>
<evidence type="ECO:0000256" key="5">
    <source>
        <dbReference type="SAM" id="SignalP"/>
    </source>
</evidence>
<dbReference type="PROSITE" id="PS00022">
    <property type="entry name" value="EGF_1"/>
    <property type="match status" value="3"/>
</dbReference>